<dbReference type="SUPFAM" id="SSF56317">
    <property type="entry name" value="Carbon-nitrogen hydrolase"/>
    <property type="match status" value="1"/>
</dbReference>
<proteinExistence type="predicted"/>
<protein>
    <submittedName>
        <fullName evidence="1">Hydrolase</fullName>
    </submittedName>
</protein>
<feature type="non-terminal residue" evidence="1">
    <location>
        <position position="43"/>
    </location>
</feature>
<keyword evidence="1" id="KW-0378">Hydrolase</keyword>
<comment type="caution">
    <text evidence="1">The sequence shown here is derived from an EMBL/GenBank/DDBJ whole genome shotgun (WGS) entry which is preliminary data.</text>
</comment>
<dbReference type="EMBL" id="PYKK01000160">
    <property type="protein sequence ID" value="TGD52290.1"/>
    <property type="molecule type" value="Genomic_DNA"/>
</dbReference>
<dbReference type="AlphaFoldDB" id="A0A659SMD2"/>
<sequence length="43" mass="4447">MFVAAGQFVVSSVWVKNAQVCVSLMAQAAGRGVSLLVLPEGIL</sequence>
<dbReference type="Proteomes" id="UP000297989">
    <property type="component" value="Unassembled WGS sequence"/>
</dbReference>
<reference evidence="1 2" key="1">
    <citation type="submission" date="2018-03" db="EMBL/GenBank/DDBJ databases">
        <title>Non-Typhoidal Salmonella genome sequencing and assembly.</title>
        <authorList>
            <person name="Matchawe C."/>
        </authorList>
    </citation>
    <scope>NUCLEOTIDE SEQUENCE [LARGE SCALE GENOMIC DNA]</scope>
    <source>
        <strain evidence="1 2">8EV</strain>
    </source>
</reference>
<evidence type="ECO:0000313" key="1">
    <source>
        <dbReference type="EMBL" id="TGD52290.1"/>
    </source>
</evidence>
<dbReference type="GO" id="GO:0016787">
    <property type="term" value="F:hydrolase activity"/>
    <property type="evidence" value="ECO:0007669"/>
    <property type="project" value="UniProtKB-KW"/>
</dbReference>
<evidence type="ECO:0000313" key="2">
    <source>
        <dbReference type="Proteomes" id="UP000297989"/>
    </source>
</evidence>
<gene>
    <name evidence="1" type="ORF">C9F10_01560</name>
</gene>
<name>A0A659SMD2_SALET</name>
<organism evidence="1 2">
    <name type="scientific">Salmonella enterica subsp. enterica serovar Poona</name>
    <dbReference type="NCBI Taxonomy" id="436295"/>
    <lineage>
        <taxon>Bacteria</taxon>
        <taxon>Pseudomonadati</taxon>
        <taxon>Pseudomonadota</taxon>
        <taxon>Gammaproteobacteria</taxon>
        <taxon>Enterobacterales</taxon>
        <taxon>Enterobacteriaceae</taxon>
        <taxon>Salmonella</taxon>
    </lineage>
</organism>
<dbReference type="InterPro" id="IPR036526">
    <property type="entry name" value="C-N_Hydrolase_sf"/>
</dbReference>
<accession>A0A659SMD2</accession>